<dbReference type="Gene3D" id="1.10.10.10">
    <property type="entry name" value="Winged helix-like DNA-binding domain superfamily/Winged helix DNA-binding domain"/>
    <property type="match status" value="1"/>
</dbReference>
<evidence type="ECO:0000313" key="3">
    <source>
        <dbReference type="Proteomes" id="UP000619536"/>
    </source>
</evidence>
<dbReference type="PANTHER" id="PTHR18964:SF149">
    <property type="entry name" value="BIFUNCTIONAL UDP-N-ACETYLGLUCOSAMINE 2-EPIMERASE_N-ACETYLMANNOSAMINE KINASE"/>
    <property type="match status" value="1"/>
</dbReference>
<gene>
    <name evidence="2" type="ORF">GCM10007377_13650</name>
</gene>
<keyword evidence="3" id="KW-1185">Reference proteome</keyword>
<dbReference type="RefSeq" id="WP_188355535.1">
    <property type="nucleotide sequence ID" value="NZ_BMDH01000004.1"/>
</dbReference>
<evidence type="ECO:0000256" key="1">
    <source>
        <dbReference type="ARBA" id="ARBA00006479"/>
    </source>
</evidence>
<dbReference type="AlphaFoldDB" id="A0A8J3ALJ7"/>
<dbReference type="InterPro" id="IPR000600">
    <property type="entry name" value="ROK"/>
</dbReference>
<sequence length="372" mass="40654">MITTASKATPSDIRINNIKSVFNRLFPDVAMSRSQLGKEIGLSRMAISDVTAEMIEHHIIREVGIDNRTGRGKRSMLLTIETAFWRVISIDISQKFILKGALVDLCGRIVERVEAPIDTEKGISPEDVCALIHRLMKITHAQILGIGITLPGIVDDNGEVVRAVHLDWSHVPLQQEIEAKFHLPTQVTNATRMALVAERFFGEGSANSLLIRIGQGVGAALCINDVIVNGQSFIAGEIGHIIVDPNGPLCACGRKGCLETFLSAPRILSQIEQTPQRRTQILSESGQILGRVLAISAGLLDLNDISVYGPPEIVGEAFLGSMREELTTNIASEYRKIPYLHRCQQGEDLALRGQAVHAIQSFVAFIRESTNA</sequence>
<accession>A0A8J3ALJ7</accession>
<reference evidence="2" key="1">
    <citation type="journal article" date="2014" name="Int. J. Syst. Evol. Microbiol.">
        <title>Complete genome sequence of Corynebacterium casei LMG S-19264T (=DSM 44701T), isolated from a smear-ripened cheese.</title>
        <authorList>
            <consortium name="US DOE Joint Genome Institute (JGI-PGF)"/>
            <person name="Walter F."/>
            <person name="Albersmeier A."/>
            <person name="Kalinowski J."/>
            <person name="Ruckert C."/>
        </authorList>
    </citation>
    <scope>NUCLEOTIDE SEQUENCE</scope>
    <source>
        <strain evidence="2">CCM 8606</strain>
    </source>
</reference>
<dbReference type="Pfam" id="PF00480">
    <property type="entry name" value="ROK"/>
    <property type="match status" value="1"/>
</dbReference>
<dbReference type="PROSITE" id="PS01125">
    <property type="entry name" value="ROK"/>
    <property type="match status" value="1"/>
</dbReference>
<dbReference type="EMBL" id="BMDH01000004">
    <property type="protein sequence ID" value="GGI14985.1"/>
    <property type="molecule type" value="Genomic_DNA"/>
</dbReference>
<comment type="caution">
    <text evidence="2">The sequence shown here is derived from an EMBL/GenBank/DDBJ whole genome shotgun (WGS) entry which is preliminary data.</text>
</comment>
<organism evidence="2 3">
    <name type="scientific">Galliscardovia ingluviei</name>
    <dbReference type="NCBI Taxonomy" id="1769422"/>
    <lineage>
        <taxon>Bacteria</taxon>
        <taxon>Bacillati</taxon>
        <taxon>Actinomycetota</taxon>
        <taxon>Actinomycetes</taxon>
        <taxon>Bifidobacteriales</taxon>
        <taxon>Bifidobacteriaceae</taxon>
        <taxon>Galliscardovia</taxon>
    </lineage>
</organism>
<protein>
    <submittedName>
        <fullName evidence="2">ROK family protein</fullName>
    </submittedName>
</protein>
<dbReference type="PANTHER" id="PTHR18964">
    <property type="entry name" value="ROK (REPRESSOR, ORF, KINASE) FAMILY"/>
    <property type="match status" value="1"/>
</dbReference>
<dbReference type="SUPFAM" id="SSF53067">
    <property type="entry name" value="Actin-like ATPase domain"/>
    <property type="match status" value="1"/>
</dbReference>
<comment type="similarity">
    <text evidence="1">Belongs to the ROK (NagC/XylR) family.</text>
</comment>
<dbReference type="Proteomes" id="UP000619536">
    <property type="component" value="Unassembled WGS sequence"/>
</dbReference>
<reference evidence="2" key="2">
    <citation type="submission" date="2020-09" db="EMBL/GenBank/DDBJ databases">
        <authorList>
            <person name="Sun Q."/>
            <person name="Sedlacek I."/>
        </authorList>
    </citation>
    <scope>NUCLEOTIDE SEQUENCE</scope>
    <source>
        <strain evidence="2">CCM 8606</strain>
    </source>
</reference>
<dbReference type="InterPro" id="IPR043129">
    <property type="entry name" value="ATPase_NBD"/>
</dbReference>
<dbReference type="InterPro" id="IPR049874">
    <property type="entry name" value="ROK_cs"/>
</dbReference>
<proteinExistence type="inferred from homology"/>
<dbReference type="InterPro" id="IPR036390">
    <property type="entry name" value="WH_DNA-bd_sf"/>
</dbReference>
<dbReference type="InterPro" id="IPR036388">
    <property type="entry name" value="WH-like_DNA-bd_sf"/>
</dbReference>
<dbReference type="Gene3D" id="3.30.420.40">
    <property type="match status" value="2"/>
</dbReference>
<evidence type="ECO:0000313" key="2">
    <source>
        <dbReference type="EMBL" id="GGI14985.1"/>
    </source>
</evidence>
<name>A0A8J3ALJ7_9BIFI</name>
<dbReference type="SUPFAM" id="SSF46785">
    <property type="entry name" value="Winged helix' DNA-binding domain"/>
    <property type="match status" value="1"/>
</dbReference>